<evidence type="ECO:0000256" key="1">
    <source>
        <dbReference type="ARBA" id="ARBA00001561"/>
    </source>
</evidence>
<keyword evidence="7" id="KW-1185">Reference proteome</keyword>
<feature type="domain" description="MurNAc-LAA" evidence="5">
    <location>
        <begin position="89"/>
        <end position="246"/>
    </location>
</feature>
<sequence>MKGNIRLKLFFLFFITFSGISQAQNKKFNVVLDPGHGGKDYGAIYHGFKEKTIVLSVALKVGKLLEKDNNINVEYTRKTDVFIELDDRCTIANKADADIFVSIHCNGEPKKTAYGTETFIMGMSKNASHLAVAKKENSVINLENDKRKYGGFDPDKPESLIAITIQHEDHIMKSIELAGRVQNNIIKTLNRKDRKVKQAPFWVLHRTAMPSILIELGFISYKPEGEYLDSEAGQDELAASIAKAILEYKKEYYIVGAGAVVQPMVSVAEKPQAQVIEQAPATRVATVANGIIYKVQISAGSSKLELTPSNFKGLNDISKDESSLPTIKYFYGATNDYNRAKGELLEAARSKGYKEAFVVAFKDGKKISIQEALSLGKN</sequence>
<dbReference type="Pfam" id="PF01520">
    <property type="entry name" value="Amidase_3"/>
    <property type="match status" value="1"/>
</dbReference>
<evidence type="ECO:0000256" key="4">
    <source>
        <dbReference type="SAM" id="SignalP"/>
    </source>
</evidence>
<dbReference type="PANTHER" id="PTHR30404">
    <property type="entry name" value="N-ACETYLMURAMOYL-L-ALANINE AMIDASE"/>
    <property type="match status" value="1"/>
</dbReference>
<keyword evidence="4" id="KW-0732">Signal</keyword>
<dbReference type="SMART" id="SM00646">
    <property type="entry name" value="Ami_3"/>
    <property type="match status" value="1"/>
</dbReference>
<comment type="caution">
    <text evidence="6">The sequence shown here is derived from an EMBL/GenBank/DDBJ whole genome shotgun (WGS) entry which is preliminary data.</text>
</comment>
<dbReference type="Gene3D" id="3.40.630.40">
    <property type="entry name" value="Zn-dependent exopeptidases"/>
    <property type="match status" value="1"/>
</dbReference>
<dbReference type="SUPFAM" id="SSF53187">
    <property type="entry name" value="Zn-dependent exopeptidases"/>
    <property type="match status" value="1"/>
</dbReference>
<name>A0ABW8YT49_9FLAO</name>
<dbReference type="GO" id="GO:0008745">
    <property type="term" value="F:N-acetylmuramoyl-L-alanine amidase activity"/>
    <property type="evidence" value="ECO:0007669"/>
    <property type="project" value="UniProtKB-EC"/>
</dbReference>
<gene>
    <name evidence="6" type="ORF">ABS766_03540</name>
</gene>
<organism evidence="6 7">
    <name type="scientific">Flavobacterium rhizosphaerae</name>
    <dbReference type="NCBI Taxonomy" id="3163298"/>
    <lineage>
        <taxon>Bacteria</taxon>
        <taxon>Pseudomonadati</taxon>
        <taxon>Bacteroidota</taxon>
        <taxon>Flavobacteriia</taxon>
        <taxon>Flavobacteriales</taxon>
        <taxon>Flavobacteriaceae</taxon>
        <taxon>Flavobacterium</taxon>
    </lineage>
</organism>
<dbReference type="InterPro" id="IPR002508">
    <property type="entry name" value="MurNAc-LAA_cat"/>
</dbReference>
<comment type="catalytic activity">
    <reaction evidence="1">
        <text>Hydrolyzes the link between N-acetylmuramoyl residues and L-amino acid residues in certain cell-wall glycopeptides.</text>
        <dbReference type="EC" id="3.5.1.28"/>
    </reaction>
</comment>
<evidence type="ECO:0000256" key="2">
    <source>
        <dbReference type="ARBA" id="ARBA00011901"/>
    </source>
</evidence>
<protein>
    <recommendedName>
        <fullName evidence="2">N-acetylmuramoyl-L-alanine amidase</fullName>
        <ecNumber evidence="2">3.5.1.28</ecNumber>
    </recommendedName>
</protein>
<feature type="chain" id="PRO_5047503984" description="N-acetylmuramoyl-L-alanine amidase" evidence="4">
    <location>
        <begin position="24"/>
        <end position="378"/>
    </location>
</feature>
<keyword evidence="3 6" id="KW-0378">Hydrolase</keyword>
<dbReference type="InterPro" id="IPR050695">
    <property type="entry name" value="N-acetylmuramoyl_amidase_3"/>
</dbReference>
<feature type="signal peptide" evidence="4">
    <location>
        <begin position="1"/>
        <end position="23"/>
    </location>
</feature>
<accession>A0ABW8YT49</accession>
<dbReference type="RefSeq" id="WP_408083738.1">
    <property type="nucleotide sequence ID" value="NZ_JBELPZ010000002.1"/>
</dbReference>
<dbReference type="CDD" id="cd02696">
    <property type="entry name" value="MurNAc-LAA"/>
    <property type="match status" value="1"/>
</dbReference>
<evidence type="ECO:0000259" key="5">
    <source>
        <dbReference type="SMART" id="SM00646"/>
    </source>
</evidence>
<reference evidence="6 7" key="1">
    <citation type="submission" date="2024-06" db="EMBL/GenBank/DDBJ databases">
        <authorList>
            <person name="Kaempfer P."/>
            <person name="Viver T."/>
        </authorList>
    </citation>
    <scope>NUCLEOTIDE SEQUENCE [LARGE SCALE GENOMIC DNA]</scope>
    <source>
        <strain evidence="6 7">ST-119</strain>
    </source>
</reference>
<dbReference type="EC" id="3.5.1.28" evidence="2"/>
<evidence type="ECO:0000313" key="7">
    <source>
        <dbReference type="Proteomes" id="UP001629156"/>
    </source>
</evidence>
<proteinExistence type="predicted"/>
<dbReference type="PANTHER" id="PTHR30404:SF0">
    <property type="entry name" value="N-ACETYLMURAMOYL-L-ALANINE AMIDASE AMIC"/>
    <property type="match status" value="1"/>
</dbReference>
<evidence type="ECO:0000256" key="3">
    <source>
        <dbReference type="ARBA" id="ARBA00022801"/>
    </source>
</evidence>
<dbReference type="EMBL" id="JBELPZ010000002">
    <property type="protein sequence ID" value="MFL9843486.1"/>
    <property type="molecule type" value="Genomic_DNA"/>
</dbReference>
<evidence type="ECO:0000313" key="6">
    <source>
        <dbReference type="EMBL" id="MFL9843486.1"/>
    </source>
</evidence>
<dbReference type="Proteomes" id="UP001629156">
    <property type="component" value="Unassembled WGS sequence"/>
</dbReference>